<sequence length="82" mass="8721">MMNHVKPLGRPIVPALVSAVFLAAALAGCGKVDPQLTAQQMTMTDAACTPAEIARIGDGDVRKAFQERCDRREQFKPAGPAN</sequence>
<gene>
    <name evidence="1" type="primary">trbK</name>
    <name evidence="1" type="ORF">GJV26_01140</name>
</gene>
<keyword evidence="1" id="KW-0449">Lipoprotein</keyword>
<name>A0A6I3XAM6_9BURK</name>
<dbReference type="PROSITE" id="PS51257">
    <property type="entry name" value="PROKAR_LIPOPROTEIN"/>
    <property type="match status" value="1"/>
</dbReference>
<dbReference type="InterPro" id="IPR027584">
    <property type="entry name" value="TrbK_RP4"/>
</dbReference>
<proteinExistence type="predicted"/>
<dbReference type="NCBIfam" id="TIGR04359">
    <property type="entry name" value="TrbK_RP4"/>
    <property type="match status" value="1"/>
</dbReference>
<accession>A0A6I3XAM6</accession>
<dbReference type="OrthoDB" id="8759857at2"/>
<keyword evidence="2" id="KW-1185">Reference proteome</keyword>
<dbReference type="Proteomes" id="UP000431684">
    <property type="component" value="Unassembled WGS sequence"/>
</dbReference>
<organism evidence="1 2">
    <name type="scientific">Pseudoduganella dura</name>
    <dbReference type="NCBI Taxonomy" id="321982"/>
    <lineage>
        <taxon>Bacteria</taxon>
        <taxon>Pseudomonadati</taxon>
        <taxon>Pseudomonadota</taxon>
        <taxon>Betaproteobacteria</taxon>
        <taxon>Burkholderiales</taxon>
        <taxon>Oxalobacteraceae</taxon>
        <taxon>Telluria group</taxon>
        <taxon>Pseudoduganella</taxon>
    </lineage>
</organism>
<evidence type="ECO:0000313" key="2">
    <source>
        <dbReference type="Proteomes" id="UP000431684"/>
    </source>
</evidence>
<evidence type="ECO:0000313" key="1">
    <source>
        <dbReference type="EMBL" id="MUI11103.1"/>
    </source>
</evidence>
<protein>
    <submittedName>
        <fullName evidence="1">Entry exclusion lipoprotein TrbK</fullName>
    </submittedName>
</protein>
<reference evidence="1 2" key="1">
    <citation type="submission" date="2019-11" db="EMBL/GenBank/DDBJ databases">
        <title>Draft Genome Sequences of Six Type Strains of the Genus Massilia.</title>
        <authorList>
            <person name="Miess H."/>
            <person name="Frediansyah A."/>
            <person name="Goeker M."/>
            <person name="Gross H."/>
        </authorList>
    </citation>
    <scope>NUCLEOTIDE SEQUENCE [LARGE SCALE GENOMIC DNA]</scope>
    <source>
        <strain evidence="1 2">DSM 17513</strain>
    </source>
</reference>
<dbReference type="EMBL" id="WNWM01000002">
    <property type="protein sequence ID" value="MUI11103.1"/>
    <property type="molecule type" value="Genomic_DNA"/>
</dbReference>
<comment type="caution">
    <text evidence="1">The sequence shown here is derived from an EMBL/GenBank/DDBJ whole genome shotgun (WGS) entry which is preliminary data.</text>
</comment>
<dbReference type="AlphaFoldDB" id="A0A6I3XAM6"/>